<evidence type="ECO:0000313" key="2">
    <source>
        <dbReference type="Proteomes" id="UP001470230"/>
    </source>
</evidence>
<gene>
    <name evidence="1" type="ORF">M9Y10_019075</name>
</gene>
<reference evidence="1 2" key="1">
    <citation type="submission" date="2024-04" db="EMBL/GenBank/DDBJ databases">
        <title>Tritrichomonas musculus Genome.</title>
        <authorList>
            <person name="Alves-Ferreira E."/>
            <person name="Grigg M."/>
            <person name="Lorenzi H."/>
            <person name="Galac M."/>
        </authorList>
    </citation>
    <scope>NUCLEOTIDE SEQUENCE [LARGE SCALE GENOMIC DNA]</scope>
    <source>
        <strain evidence="1 2">EAF2021</strain>
    </source>
</reference>
<keyword evidence="2" id="KW-1185">Reference proteome</keyword>
<dbReference type="EMBL" id="JAPFFF010000027">
    <property type="protein sequence ID" value="KAK8848022.1"/>
    <property type="molecule type" value="Genomic_DNA"/>
</dbReference>
<organism evidence="1 2">
    <name type="scientific">Tritrichomonas musculus</name>
    <dbReference type="NCBI Taxonomy" id="1915356"/>
    <lineage>
        <taxon>Eukaryota</taxon>
        <taxon>Metamonada</taxon>
        <taxon>Parabasalia</taxon>
        <taxon>Tritrichomonadida</taxon>
        <taxon>Tritrichomonadidae</taxon>
        <taxon>Tritrichomonas</taxon>
    </lineage>
</organism>
<sequence>MTKKNELATVKAENQLLSNSIKENVKYCIDPSNKTVMQPNTDIMLPHDAYVCLEMSAAWDSYCKLFVNDVIIQQLGAEAHQRCRSAVSVVCKKGDKVRIRTHGGNGGVEFSCYFGLK</sequence>
<evidence type="ECO:0000313" key="1">
    <source>
        <dbReference type="EMBL" id="KAK8848022.1"/>
    </source>
</evidence>
<accession>A0ABR2HIF8</accession>
<name>A0ABR2HIF8_9EUKA</name>
<dbReference type="Proteomes" id="UP001470230">
    <property type="component" value="Unassembled WGS sequence"/>
</dbReference>
<comment type="caution">
    <text evidence="1">The sequence shown here is derived from an EMBL/GenBank/DDBJ whole genome shotgun (WGS) entry which is preliminary data.</text>
</comment>
<protein>
    <submittedName>
        <fullName evidence="1">Uncharacterized protein</fullName>
    </submittedName>
</protein>
<proteinExistence type="predicted"/>